<evidence type="ECO:0000313" key="9">
    <source>
        <dbReference type="EMBL" id="WVZ71735.1"/>
    </source>
</evidence>
<feature type="compositionally biased region" description="Polar residues" evidence="6">
    <location>
        <begin position="55"/>
        <end position="66"/>
    </location>
</feature>
<keyword evidence="7" id="KW-1133">Transmembrane helix</keyword>
<name>A0AAQ3TFS7_PASNO</name>
<dbReference type="SUPFAM" id="SSF101941">
    <property type="entry name" value="NAC domain"/>
    <property type="match status" value="1"/>
</dbReference>
<feature type="compositionally biased region" description="Pro residues" evidence="6">
    <location>
        <begin position="38"/>
        <end position="49"/>
    </location>
</feature>
<dbReference type="PROSITE" id="PS51005">
    <property type="entry name" value="NAC"/>
    <property type="match status" value="1"/>
</dbReference>
<dbReference type="GO" id="GO:0005634">
    <property type="term" value="C:nucleus"/>
    <property type="evidence" value="ECO:0007669"/>
    <property type="project" value="UniProtKB-SubCell"/>
</dbReference>
<evidence type="ECO:0000313" key="10">
    <source>
        <dbReference type="Proteomes" id="UP001341281"/>
    </source>
</evidence>
<evidence type="ECO:0000259" key="8">
    <source>
        <dbReference type="PROSITE" id="PS51005"/>
    </source>
</evidence>
<feature type="compositionally biased region" description="Low complexity" evidence="6">
    <location>
        <begin position="72"/>
        <end position="81"/>
    </location>
</feature>
<dbReference type="Pfam" id="PF02365">
    <property type="entry name" value="NAM"/>
    <property type="match status" value="1"/>
</dbReference>
<feature type="compositionally biased region" description="Low complexity" evidence="6">
    <location>
        <begin position="28"/>
        <end position="37"/>
    </location>
</feature>
<keyword evidence="2" id="KW-0805">Transcription regulation</keyword>
<keyword evidence="5" id="KW-0539">Nucleus</keyword>
<feature type="region of interest" description="Disordered" evidence="6">
    <location>
        <begin position="582"/>
        <end position="604"/>
    </location>
</feature>
<evidence type="ECO:0000256" key="3">
    <source>
        <dbReference type="ARBA" id="ARBA00023125"/>
    </source>
</evidence>
<evidence type="ECO:0000256" key="7">
    <source>
        <dbReference type="SAM" id="Phobius"/>
    </source>
</evidence>
<protein>
    <recommendedName>
        <fullName evidence="8">NAC domain-containing protein</fullName>
    </recommendedName>
</protein>
<feature type="region of interest" description="Disordered" evidence="6">
    <location>
        <begin position="1"/>
        <end position="132"/>
    </location>
</feature>
<keyword evidence="3" id="KW-0238">DNA-binding</keyword>
<gene>
    <name evidence="9" type="ORF">U9M48_020281</name>
</gene>
<keyword evidence="7" id="KW-0812">Transmembrane</keyword>
<keyword evidence="7" id="KW-0472">Membrane</keyword>
<keyword evidence="10" id="KW-1185">Reference proteome</keyword>
<evidence type="ECO:0000256" key="1">
    <source>
        <dbReference type="ARBA" id="ARBA00004123"/>
    </source>
</evidence>
<evidence type="ECO:0000256" key="4">
    <source>
        <dbReference type="ARBA" id="ARBA00023163"/>
    </source>
</evidence>
<keyword evidence="4" id="KW-0804">Transcription</keyword>
<feature type="compositionally biased region" description="Polar residues" evidence="6">
    <location>
        <begin position="403"/>
        <end position="416"/>
    </location>
</feature>
<dbReference type="Gene3D" id="2.170.150.80">
    <property type="entry name" value="NAC domain"/>
    <property type="match status" value="1"/>
</dbReference>
<comment type="subcellular location">
    <subcellularLocation>
        <location evidence="1">Nucleus</location>
    </subcellularLocation>
</comment>
<proteinExistence type="predicted"/>
<evidence type="ECO:0000256" key="5">
    <source>
        <dbReference type="ARBA" id="ARBA00023242"/>
    </source>
</evidence>
<reference evidence="9 10" key="1">
    <citation type="submission" date="2024-02" db="EMBL/GenBank/DDBJ databases">
        <title>High-quality chromosome-scale genome assembly of Pensacola bahiagrass (Paspalum notatum Flugge var. saurae).</title>
        <authorList>
            <person name="Vega J.M."/>
            <person name="Podio M."/>
            <person name="Orjuela J."/>
            <person name="Siena L.A."/>
            <person name="Pessino S.C."/>
            <person name="Combes M.C."/>
            <person name="Mariac C."/>
            <person name="Albertini E."/>
            <person name="Pupilli F."/>
            <person name="Ortiz J.P.A."/>
            <person name="Leblanc O."/>
        </authorList>
    </citation>
    <scope>NUCLEOTIDE SEQUENCE [LARGE SCALE GENOMIC DNA]</scope>
    <source>
        <strain evidence="9">R1</strain>
        <tissue evidence="9">Leaf</tissue>
    </source>
</reference>
<dbReference type="GO" id="GO:0006355">
    <property type="term" value="P:regulation of DNA-templated transcription"/>
    <property type="evidence" value="ECO:0007669"/>
    <property type="project" value="InterPro"/>
</dbReference>
<dbReference type="InterPro" id="IPR003441">
    <property type="entry name" value="NAC-dom"/>
</dbReference>
<evidence type="ECO:0000256" key="6">
    <source>
        <dbReference type="SAM" id="MobiDB-lite"/>
    </source>
</evidence>
<feature type="region of interest" description="Disordered" evidence="6">
    <location>
        <begin position="403"/>
        <end position="431"/>
    </location>
</feature>
<dbReference type="PANTHER" id="PTHR31744:SF235">
    <property type="entry name" value="NAC DOMAIN-CONTAINING PROTEIN"/>
    <property type="match status" value="1"/>
</dbReference>
<dbReference type="AlphaFoldDB" id="A0AAQ3TFS7"/>
<feature type="domain" description="NAC" evidence="8">
    <location>
        <begin position="129"/>
        <end position="279"/>
    </location>
</feature>
<dbReference type="PANTHER" id="PTHR31744">
    <property type="entry name" value="PROTEIN CUP-SHAPED COTYLEDON 2-RELATED"/>
    <property type="match status" value="1"/>
</dbReference>
<dbReference type="EMBL" id="CP144748">
    <property type="protein sequence ID" value="WVZ71735.1"/>
    <property type="molecule type" value="Genomic_DNA"/>
</dbReference>
<dbReference type="FunFam" id="2.170.150.80:FF:000002">
    <property type="entry name" value="Nac domain-containing protein 86"/>
    <property type="match status" value="1"/>
</dbReference>
<evidence type="ECO:0000256" key="2">
    <source>
        <dbReference type="ARBA" id="ARBA00023015"/>
    </source>
</evidence>
<accession>A0AAQ3TFS7</accession>
<organism evidence="9 10">
    <name type="scientific">Paspalum notatum var. saurae</name>
    <dbReference type="NCBI Taxonomy" id="547442"/>
    <lineage>
        <taxon>Eukaryota</taxon>
        <taxon>Viridiplantae</taxon>
        <taxon>Streptophyta</taxon>
        <taxon>Embryophyta</taxon>
        <taxon>Tracheophyta</taxon>
        <taxon>Spermatophyta</taxon>
        <taxon>Magnoliopsida</taxon>
        <taxon>Liliopsida</taxon>
        <taxon>Poales</taxon>
        <taxon>Poaceae</taxon>
        <taxon>PACMAD clade</taxon>
        <taxon>Panicoideae</taxon>
        <taxon>Andropogonodae</taxon>
        <taxon>Paspaleae</taxon>
        <taxon>Paspalinae</taxon>
        <taxon>Paspalum</taxon>
    </lineage>
</organism>
<dbReference type="InterPro" id="IPR036093">
    <property type="entry name" value="NAC_dom_sf"/>
</dbReference>
<sequence>MRVAELKNAGARTGVTPRRRSPRVAFLAASSSASSAQSPPPSTPPPPSPGRASEIHSNQSISTPDHSPSPRPQLESSSSRRSSLDSFRRGRPSAASCSSPSVLPRARSPSTPPGGAASGLPRALRDMNLPPGFGFHPSDTELVSHYLKRKILGQKIEYDLIPEVDIYKHEPWDLPAKCNLPVKDNKWHFFASRDRKYPTGSRSNRATIAGYWKSTGKDRAIKMNKRTLGTKKTLVFHEGRPPSGRRTEWIMHEYYIDDNECQVSPDKKDAFVLCRVTKRNDWALENDNDNEVGSRNPHLKQVNDADTPVVSAVKPEDAAASVICPEELNHVATPVGSAELSNDVATPVGSAELSNDVAMVATTADTASPNSGNELEAWLEELLDPSFSFNPAADTGLANVSRTEQYAESSNLQNPGSMAPEVGPDHASHVQDGTDATDYLFIDDLPDDLYSMLYPGTDKFSMFSEQTALVTNQAYFMTGMDSYALPNNFENGTSKDGLQLNQENNNPNLSKVDNGITVQRRNTTVASPANFSPAPGRIKKQVGIKRMVTSNSESINQTMMFADNSGRCLDLMSSVEFQKKHTNDATSVKQSDAAKPTEGHSNQGCLRGTKNTFRCLSAGFNVYVLFAILVVGVAVVLHLRRSGASLLH</sequence>
<feature type="transmembrane region" description="Helical" evidence="7">
    <location>
        <begin position="620"/>
        <end position="639"/>
    </location>
</feature>
<dbReference type="GO" id="GO:0003677">
    <property type="term" value="F:DNA binding"/>
    <property type="evidence" value="ECO:0007669"/>
    <property type="project" value="UniProtKB-KW"/>
</dbReference>
<dbReference type="Proteomes" id="UP001341281">
    <property type="component" value="Chromosome 04"/>
</dbReference>